<dbReference type="SMART" id="SM00415">
    <property type="entry name" value="HSF"/>
    <property type="match status" value="1"/>
</dbReference>
<dbReference type="FunFam" id="1.10.10.10:FF:000479">
    <property type="entry name" value="Predicted protein"/>
    <property type="match status" value="1"/>
</dbReference>
<dbReference type="AlphaFoldDB" id="A0A7S3L4V0"/>
<dbReference type="InterPro" id="IPR036390">
    <property type="entry name" value="WH_DNA-bd_sf"/>
</dbReference>
<evidence type="ECO:0000256" key="1">
    <source>
        <dbReference type="ARBA" id="ARBA00004123"/>
    </source>
</evidence>
<organism evidence="7">
    <name type="scientific">Amphora coffeiformis</name>
    <dbReference type="NCBI Taxonomy" id="265554"/>
    <lineage>
        <taxon>Eukaryota</taxon>
        <taxon>Sar</taxon>
        <taxon>Stramenopiles</taxon>
        <taxon>Ochrophyta</taxon>
        <taxon>Bacillariophyta</taxon>
        <taxon>Bacillariophyceae</taxon>
        <taxon>Bacillariophycidae</taxon>
        <taxon>Thalassiophysales</taxon>
        <taxon>Catenulaceae</taxon>
        <taxon>Amphora</taxon>
    </lineage>
</organism>
<dbReference type="InterPro" id="IPR036388">
    <property type="entry name" value="WH-like_DNA-bd_sf"/>
</dbReference>
<evidence type="ECO:0000256" key="5">
    <source>
        <dbReference type="SAM" id="MobiDB-lite"/>
    </source>
</evidence>
<dbReference type="Gene3D" id="1.10.10.10">
    <property type="entry name" value="Winged helix-like DNA-binding domain superfamily/Winged helix DNA-binding domain"/>
    <property type="match status" value="1"/>
</dbReference>
<evidence type="ECO:0000313" key="7">
    <source>
        <dbReference type="EMBL" id="CAE0411592.1"/>
    </source>
</evidence>
<dbReference type="EMBL" id="HBIM01010647">
    <property type="protein sequence ID" value="CAE0411592.1"/>
    <property type="molecule type" value="Transcribed_RNA"/>
</dbReference>
<dbReference type="GO" id="GO:0005634">
    <property type="term" value="C:nucleus"/>
    <property type="evidence" value="ECO:0007669"/>
    <property type="project" value="UniProtKB-SubCell"/>
</dbReference>
<evidence type="ECO:0000256" key="4">
    <source>
        <dbReference type="RuleBase" id="RU004020"/>
    </source>
</evidence>
<dbReference type="PANTHER" id="PTHR10015">
    <property type="entry name" value="HEAT SHOCK TRANSCRIPTION FACTOR"/>
    <property type="match status" value="1"/>
</dbReference>
<dbReference type="SUPFAM" id="SSF46785">
    <property type="entry name" value="Winged helix' DNA-binding domain"/>
    <property type="match status" value="1"/>
</dbReference>
<dbReference type="PANTHER" id="PTHR10015:SF206">
    <property type="entry name" value="HSF-TYPE DNA-BINDING DOMAIN-CONTAINING PROTEIN"/>
    <property type="match status" value="1"/>
</dbReference>
<dbReference type="InterPro" id="IPR000232">
    <property type="entry name" value="HSF_DNA-bd"/>
</dbReference>
<dbReference type="GO" id="GO:0003700">
    <property type="term" value="F:DNA-binding transcription factor activity"/>
    <property type="evidence" value="ECO:0007669"/>
    <property type="project" value="InterPro"/>
</dbReference>
<dbReference type="GO" id="GO:0043565">
    <property type="term" value="F:sequence-specific DNA binding"/>
    <property type="evidence" value="ECO:0007669"/>
    <property type="project" value="InterPro"/>
</dbReference>
<keyword evidence="2" id="KW-0238">DNA-binding</keyword>
<evidence type="ECO:0000256" key="3">
    <source>
        <dbReference type="ARBA" id="ARBA00023242"/>
    </source>
</evidence>
<comment type="subcellular location">
    <subcellularLocation>
        <location evidence="1">Nucleus</location>
    </subcellularLocation>
</comment>
<dbReference type="Pfam" id="PF00447">
    <property type="entry name" value="HSF_DNA-bind"/>
    <property type="match status" value="1"/>
</dbReference>
<accession>A0A7S3L4V0</accession>
<gene>
    <name evidence="7" type="ORF">ACOF00016_LOCUS8901</name>
</gene>
<evidence type="ECO:0000259" key="6">
    <source>
        <dbReference type="SMART" id="SM00415"/>
    </source>
</evidence>
<proteinExistence type="inferred from homology"/>
<name>A0A7S3L4V0_9STRA</name>
<feature type="compositionally biased region" description="Low complexity" evidence="5">
    <location>
        <begin position="25"/>
        <end position="38"/>
    </location>
</feature>
<protein>
    <recommendedName>
        <fullName evidence="6">HSF-type DNA-binding domain-containing protein</fullName>
    </recommendedName>
</protein>
<comment type="similarity">
    <text evidence="4">Belongs to the HSF family.</text>
</comment>
<feature type="region of interest" description="Disordered" evidence="5">
    <location>
        <begin position="1"/>
        <end position="41"/>
    </location>
</feature>
<feature type="domain" description="HSF-type DNA-binding" evidence="6">
    <location>
        <begin position="84"/>
        <end position="179"/>
    </location>
</feature>
<evidence type="ECO:0000256" key="2">
    <source>
        <dbReference type="ARBA" id="ARBA00023125"/>
    </source>
</evidence>
<dbReference type="PRINTS" id="PR00056">
    <property type="entry name" value="HSFDOMAIN"/>
</dbReference>
<keyword evidence="3" id="KW-0539">Nucleus</keyword>
<sequence length="249" mass="28603">MTKTGNPKKKDSSSKKDPPKKRKTSPSSDPPAASVSPAHTTNLTLNTRVIQMVRTPHTIVNHSYVDYSLVPPGPEDNNKPKQIQDMDFHQKLYSMLSREDLTHAIRWLPHGRAFRIEVPSRFEKVVCPEYFGHKRYSSFLYQLGLHGYKTISSGKDRGAFYSPLLLRGLPHLTKYMPNPKEFRHLVQDPDNEPDFYLIQFIAPLPDDEHFKRDLTLESILKFCQANGRSARHVMKQLQAAKPEDDEGEH</sequence>
<feature type="compositionally biased region" description="Basic and acidic residues" evidence="5">
    <location>
        <begin position="8"/>
        <end position="17"/>
    </location>
</feature>
<reference evidence="7" key="1">
    <citation type="submission" date="2021-01" db="EMBL/GenBank/DDBJ databases">
        <authorList>
            <person name="Corre E."/>
            <person name="Pelletier E."/>
            <person name="Niang G."/>
            <person name="Scheremetjew M."/>
            <person name="Finn R."/>
            <person name="Kale V."/>
            <person name="Holt S."/>
            <person name="Cochrane G."/>
            <person name="Meng A."/>
            <person name="Brown T."/>
            <person name="Cohen L."/>
        </authorList>
    </citation>
    <scope>NUCLEOTIDE SEQUENCE</scope>
    <source>
        <strain evidence="7">CCMP127</strain>
    </source>
</reference>